<evidence type="ECO:0000313" key="1">
    <source>
        <dbReference type="Proteomes" id="UP000694918"/>
    </source>
</evidence>
<evidence type="ECO:0000313" key="2">
    <source>
        <dbReference type="RefSeq" id="XP_011045048.1"/>
    </source>
</evidence>
<keyword evidence="1" id="KW-1185">Reference proteome</keyword>
<dbReference type="GO" id="GO:0005783">
    <property type="term" value="C:endoplasmic reticulum"/>
    <property type="evidence" value="ECO:0007669"/>
    <property type="project" value="TreeGrafter"/>
</dbReference>
<reference evidence="2" key="1">
    <citation type="submission" date="2025-08" db="UniProtKB">
        <authorList>
            <consortium name="RefSeq"/>
        </authorList>
    </citation>
    <scope>IDENTIFICATION</scope>
</reference>
<dbReference type="KEGG" id="peu:105140066"/>
<name>A0AAJ6VAX4_POPEU</name>
<dbReference type="RefSeq" id="XP_011045048.1">
    <property type="nucleotide sequence ID" value="XM_011046746.1"/>
</dbReference>
<dbReference type="PANTHER" id="PTHR43173:SF3">
    <property type="entry name" value="ABC1 FAMILY PROTEIN"/>
    <property type="match status" value="1"/>
</dbReference>
<proteinExistence type="predicted"/>
<dbReference type="InterPro" id="IPR051130">
    <property type="entry name" value="Mito_struct-func_regulator"/>
</dbReference>
<sequence length="229" mass="25854">MIDEWCKEAPKELDFNHEAENTRTVSQNLGCTSKYDSNKPINQVDVLIPEVIQGDHVALLSSFSEMGLKLRLDFPEQAMDFISVFFRTSTSASEAAEYAKSLGEQRARNMKVLQEKMNLSQKEVKRFNPIDAFPGDMVIFSRVIGLLRRLSTTLDAHIVYHDTMRPFAESVLQEKIAEGPSENAQWINDTPVDSDVEAKPRQILVELGNNDKILGIQVCMVPFFSDKVA</sequence>
<dbReference type="PANTHER" id="PTHR43173">
    <property type="entry name" value="ABC1 FAMILY PROTEIN"/>
    <property type="match status" value="1"/>
</dbReference>
<organism evidence="1 2">
    <name type="scientific">Populus euphratica</name>
    <name type="common">Euphrates poplar</name>
    <dbReference type="NCBI Taxonomy" id="75702"/>
    <lineage>
        <taxon>Eukaryota</taxon>
        <taxon>Viridiplantae</taxon>
        <taxon>Streptophyta</taxon>
        <taxon>Embryophyta</taxon>
        <taxon>Tracheophyta</taxon>
        <taxon>Spermatophyta</taxon>
        <taxon>Magnoliopsida</taxon>
        <taxon>eudicotyledons</taxon>
        <taxon>Gunneridae</taxon>
        <taxon>Pentapetalae</taxon>
        <taxon>rosids</taxon>
        <taxon>fabids</taxon>
        <taxon>Malpighiales</taxon>
        <taxon>Salicaceae</taxon>
        <taxon>Saliceae</taxon>
        <taxon>Populus</taxon>
    </lineage>
</organism>
<gene>
    <name evidence="2" type="primary">LOC105140066</name>
</gene>
<dbReference type="GO" id="GO:0005794">
    <property type="term" value="C:Golgi apparatus"/>
    <property type="evidence" value="ECO:0007669"/>
    <property type="project" value="TreeGrafter"/>
</dbReference>
<accession>A0AAJ6VAX4</accession>
<protein>
    <submittedName>
        <fullName evidence="2">Uncharacterized protein LOC105140066</fullName>
    </submittedName>
</protein>
<dbReference type="GeneID" id="105140066"/>
<dbReference type="AlphaFoldDB" id="A0AAJ6VAX4"/>
<dbReference type="Proteomes" id="UP000694918">
    <property type="component" value="Unplaced"/>
</dbReference>